<dbReference type="InterPro" id="IPR036864">
    <property type="entry name" value="Zn2-C6_fun-type_DNA-bd_sf"/>
</dbReference>
<dbReference type="STRING" id="1043005.A0A074Z1E0"/>
<dbReference type="PROSITE" id="PS50048">
    <property type="entry name" value="ZN2_CY6_FUNGAL_2"/>
    <property type="match status" value="1"/>
</dbReference>
<evidence type="ECO:0000256" key="2">
    <source>
        <dbReference type="SAM" id="MobiDB-lite"/>
    </source>
</evidence>
<keyword evidence="1" id="KW-0539">Nucleus</keyword>
<evidence type="ECO:0000256" key="3">
    <source>
        <dbReference type="SAM" id="SignalP"/>
    </source>
</evidence>
<sequence length="494" mass="55348">MALMVYILRVLFTTLTEPLYSTLHHKRPTYPFHFMTMAKTHREACNECHTRKIKCPFAVGACTNCVTNGRACVFGLMSEMGRPKRDRRSRKSEAQIAMKAAPVPEAVMVAPASPALSRRHSDQPLPHLQQAALTRASLFEHNPSTSTHMSSNSQSSRHQARSTAIQENPDESQDCWSTQQPVDHLSKALNLDGLSNSFFTPLADTTSMQLSDFEFSPGPNANSPWKFQKALITPPDSNVDVQVDFWSTIGLNPEDLEMEPFEVTPFQDGQTKLSSGIDFNFDSTILPVCLSDMNSMDNVLQSDASHASENSLVNIMFDLQPTLRGRRFQDEIPLPQNQVAGFLLVSRLYESIMATLKPFFSSSQPIGHQDSDRTTLMMVITASNMVLEMYETFGNLYIYNQVPSGSPPLIIPTVQWALESGNIHCPPDVCMRTLNLTVMDTQLARLYSVFDRVETVDGFKNVLGDNTTRMKQSIKILRNDLSRGVESLKTEYNF</sequence>
<dbReference type="AlphaFoldDB" id="A0A074Z1E0"/>
<dbReference type="EMBL" id="KL584768">
    <property type="protein sequence ID" value="KEQ92916.1"/>
    <property type="molecule type" value="Genomic_DNA"/>
</dbReference>
<evidence type="ECO:0000313" key="6">
    <source>
        <dbReference type="Proteomes" id="UP000030641"/>
    </source>
</evidence>
<dbReference type="SUPFAM" id="SSF57701">
    <property type="entry name" value="Zn2/Cys6 DNA-binding domain"/>
    <property type="match status" value="1"/>
</dbReference>
<dbReference type="Proteomes" id="UP000030641">
    <property type="component" value="Unassembled WGS sequence"/>
</dbReference>
<accession>A0A074Z1E0</accession>
<dbReference type="GO" id="GO:0000981">
    <property type="term" value="F:DNA-binding transcription factor activity, RNA polymerase II-specific"/>
    <property type="evidence" value="ECO:0007669"/>
    <property type="project" value="InterPro"/>
</dbReference>
<organism evidence="5 6">
    <name type="scientific">Aureobasidium subglaciale (strain EXF-2481)</name>
    <name type="common">Aureobasidium pullulans var. subglaciale</name>
    <dbReference type="NCBI Taxonomy" id="1043005"/>
    <lineage>
        <taxon>Eukaryota</taxon>
        <taxon>Fungi</taxon>
        <taxon>Dikarya</taxon>
        <taxon>Ascomycota</taxon>
        <taxon>Pezizomycotina</taxon>
        <taxon>Dothideomycetes</taxon>
        <taxon>Dothideomycetidae</taxon>
        <taxon>Dothideales</taxon>
        <taxon>Saccotheciaceae</taxon>
        <taxon>Aureobasidium</taxon>
    </lineage>
</organism>
<dbReference type="GO" id="GO:0008270">
    <property type="term" value="F:zinc ion binding"/>
    <property type="evidence" value="ECO:0007669"/>
    <property type="project" value="InterPro"/>
</dbReference>
<feature type="region of interest" description="Disordered" evidence="2">
    <location>
        <begin position="142"/>
        <end position="179"/>
    </location>
</feature>
<protein>
    <recommendedName>
        <fullName evidence="4">Zn(2)-C6 fungal-type domain-containing protein</fullName>
    </recommendedName>
</protein>
<feature type="domain" description="Zn(2)-C6 fungal-type" evidence="4">
    <location>
        <begin position="44"/>
        <end position="74"/>
    </location>
</feature>
<dbReference type="InParanoid" id="A0A074Z1E0"/>
<evidence type="ECO:0000259" key="4">
    <source>
        <dbReference type="PROSITE" id="PS50048"/>
    </source>
</evidence>
<dbReference type="GeneID" id="25367179"/>
<dbReference type="Pfam" id="PF00172">
    <property type="entry name" value="Zn_clus"/>
    <property type="match status" value="1"/>
</dbReference>
<evidence type="ECO:0000313" key="5">
    <source>
        <dbReference type="EMBL" id="KEQ92916.1"/>
    </source>
</evidence>
<dbReference type="SMART" id="SM00066">
    <property type="entry name" value="GAL4"/>
    <property type="match status" value="1"/>
</dbReference>
<dbReference type="RefSeq" id="XP_013341367.1">
    <property type="nucleotide sequence ID" value="XM_013485913.1"/>
</dbReference>
<name>A0A074Z1E0_AURSE</name>
<dbReference type="HOGENOM" id="CLU_552037_0_0_1"/>
<reference evidence="5 6" key="1">
    <citation type="journal article" date="2014" name="BMC Genomics">
        <title>Genome sequencing of four Aureobasidium pullulans varieties: biotechnological potential, stress tolerance, and description of new species.</title>
        <authorList>
            <person name="Gostin Ar C."/>
            <person name="Ohm R.A."/>
            <person name="Kogej T."/>
            <person name="Sonjak S."/>
            <person name="Turk M."/>
            <person name="Zajc J."/>
            <person name="Zalar P."/>
            <person name="Grube M."/>
            <person name="Sun H."/>
            <person name="Han J."/>
            <person name="Sharma A."/>
            <person name="Chiniquy J."/>
            <person name="Ngan C.Y."/>
            <person name="Lipzen A."/>
            <person name="Barry K."/>
            <person name="Grigoriev I.V."/>
            <person name="Gunde-Cimerman N."/>
        </authorList>
    </citation>
    <scope>NUCLEOTIDE SEQUENCE [LARGE SCALE GENOMIC DNA]</scope>
    <source>
        <strain evidence="5 6">EXF-2481</strain>
    </source>
</reference>
<dbReference type="CDD" id="cd00067">
    <property type="entry name" value="GAL4"/>
    <property type="match status" value="1"/>
</dbReference>
<dbReference type="InterPro" id="IPR001138">
    <property type="entry name" value="Zn2Cys6_DnaBD"/>
</dbReference>
<dbReference type="Gene3D" id="4.10.240.10">
    <property type="entry name" value="Zn(2)-C6 fungal-type DNA-binding domain"/>
    <property type="match status" value="1"/>
</dbReference>
<proteinExistence type="predicted"/>
<feature type="chain" id="PRO_5001703731" description="Zn(2)-C6 fungal-type domain-containing protein" evidence="3">
    <location>
        <begin position="19"/>
        <end position="494"/>
    </location>
</feature>
<keyword evidence="3" id="KW-0732">Signal</keyword>
<evidence type="ECO:0000256" key="1">
    <source>
        <dbReference type="ARBA" id="ARBA00023242"/>
    </source>
</evidence>
<dbReference type="OrthoDB" id="5419509at2759"/>
<feature type="signal peptide" evidence="3">
    <location>
        <begin position="1"/>
        <end position="18"/>
    </location>
</feature>
<feature type="compositionally biased region" description="Low complexity" evidence="2">
    <location>
        <begin position="144"/>
        <end position="157"/>
    </location>
</feature>
<dbReference type="PROSITE" id="PS00463">
    <property type="entry name" value="ZN2_CY6_FUNGAL_1"/>
    <property type="match status" value="1"/>
</dbReference>
<keyword evidence="6" id="KW-1185">Reference proteome</keyword>
<gene>
    <name evidence="5" type="ORF">AUEXF2481DRAFT_42612</name>
</gene>